<evidence type="ECO:0000256" key="6">
    <source>
        <dbReference type="SAM" id="MobiDB-lite"/>
    </source>
</evidence>
<dbReference type="Pfam" id="PF03106">
    <property type="entry name" value="WRKY"/>
    <property type="match status" value="1"/>
</dbReference>
<reference evidence="9" key="1">
    <citation type="submission" date="2025-08" db="UniProtKB">
        <authorList>
            <consortium name="RefSeq"/>
        </authorList>
    </citation>
    <scope>IDENTIFICATION</scope>
    <source>
        <strain evidence="9">OHB3-1</strain>
    </source>
</reference>
<keyword evidence="8" id="KW-1185">Reference proteome</keyword>
<dbReference type="RefSeq" id="XP_022155836.1">
    <property type="nucleotide sequence ID" value="XM_022300144.1"/>
</dbReference>
<keyword evidence="3" id="KW-0238">DNA-binding</keyword>
<feature type="domain" description="WRKY" evidence="7">
    <location>
        <begin position="264"/>
        <end position="330"/>
    </location>
</feature>
<gene>
    <name evidence="9" type="primary">LOC111022865</name>
</gene>
<dbReference type="GO" id="GO:0003700">
    <property type="term" value="F:DNA-binding transcription factor activity"/>
    <property type="evidence" value="ECO:0007669"/>
    <property type="project" value="InterPro"/>
</dbReference>
<dbReference type="PANTHER" id="PTHR31282">
    <property type="entry name" value="WRKY TRANSCRIPTION FACTOR 21-RELATED"/>
    <property type="match status" value="1"/>
</dbReference>
<dbReference type="GeneID" id="111022865"/>
<dbReference type="InterPro" id="IPR036576">
    <property type="entry name" value="WRKY_dom_sf"/>
</dbReference>
<evidence type="ECO:0000256" key="4">
    <source>
        <dbReference type="ARBA" id="ARBA00023163"/>
    </source>
</evidence>
<protein>
    <submittedName>
        <fullName evidence="9">Probable WRKY transcription factor 21</fullName>
    </submittedName>
</protein>
<keyword evidence="2" id="KW-0805">Transcription regulation</keyword>
<dbReference type="AlphaFoldDB" id="A0A6J1DSX4"/>
<evidence type="ECO:0000313" key="8">
    <source>
        <dbReference type="Proteomes" id="UP000504603"/>
    </source>
</evidence>
<dbReference type="InterPro" id="IPR044810">
    <property type="entry name" value="WRKY_plant"/>
</dbReference>
<evidence type="ECO:0000256" key="5">
    <source>
        <dbReference type="ARBA" id="ARBA00023242"/>
    </source>
</evidence>
<dbReference type="GO" id="GO:0005634">
    <property type="term" value="C:nucleus"/>
    <property type="evidence" value="ECO:0007669"/>
    <property type="project" value="UniProtKB-SubCell"/>
</dbReference>
<evidence type="ECO:0000256" key="2">
    <source>
        <dbReference type="ARBA" id="ARBA00023015"/>
    </source>
</evidence>
<dbReference type="KEGG" id="mcha:111022865"/>
<evidence type="ECO:0000313" key="9">
    <source>
        <dbReference type="RefSeq" id="XP_022155836.1"/>
    </source>
</evidence>
<feature type="region of interest" description="Disordered" evidence="6">
    <location>
        <begin position="211"/>
        <end position="240"/>
    </location>
</feature>
<sequence length="337" mass="37634">MEEVEEANKAAVESCHRVLNLLSTPPQDQSKLRSLMAETGEAVFKFRKVVSLLNSSGLGHARVRKQLKKFQFQFQFQFQSQSQSSPFLPRTMLLENPPNCRTDLLQGKNLQMGPLCLSSNGKSSLQQAQSASAHYHHFLQQQQQTRVLLQNNPQAEMMYHLRGNNSGINLNFDSSSCTHTMSSTRSFISSLSIDGSVANLDGSGAFHLIGAPRSSDQNSHHKRKCSGRGEDGSVKCGSSGRCHCSKKRKHRVKRSIKVPAISNKLADIPPDDYSWRKYGQKPIKGSPHPRGYYKCSSMRGCPARKHVERCLEEPSMLIVTYEGEHNHPRIPSQSANT</sequence>
<dbReference type="InterPro" id="IPR018872">
    <property type="entry name" value="Zn-cluster-dom"/>
</dbReference>
<dbReference type="GO" id="GO:0043565">
    <property type="term" value="F:sequence-specific DNA binding"/>
    <property type="evidence" value="ECO:0007669"/>
    <property type="project" value="InterPro"/>
</dbReference>
<evidence type="ECO:0000259" key="7">
    <source>
        <dbReference type="PROSITE" id="PS50811"/>
    </source>
</evidence>
<dbReference type="FunFam" id="2.20.25.80:FF:000004">
    <property type="entry name" value="WRKY transcription factor 65"/>
    <property type="match status" value="1"/>
</dbReference>
<accession>A0A6J1DSX4</accession>
<name>A0A6J1DSX4_MOMCH</name>
<dbReference type="GO" id="GO:0005516">
    <property type="term" value="F:calmodulin binding"/>
    <property type="evidence" value="ECO:0007669"/>
    <property type="project" value="UniProtKB-ARBA"/>
</dbReference>
<organism evidence="8 9">
    <name type="scientific">Momordica charantia</name>
    <name type="common">Bitter gourd</name>
    <name type="synonym">Balsam pear</name>
    <dbReference type="NCBI Taxonomy" id="3673"/>
    <lineage>
        <taxon>Eukaryota</taxon>
        <taxon>Viridiplantae</taxon>
        <taxon>Streptophyta</taxon>
        <taxon>Embryophyta</taxon>
        <taxon>Tracheophyta</taxon>
        <taxon>Spermatophyta</taxon>
        <taxon>Magnoliopsida</taxon>
        <taxon>eudicotyledons</taxon>
        <taxon>Gunneridae</taxon>
        <taxon>Pentapetalae</taxon>
        <taxon>rosids</taxon>
        <taxon>fabids</taxon>
        <taxon>Cucurbitales</taxon>
        <taxon>Cucurbitaceae</taxon>
        <taxon>Momordiceae</taxon>
        <taxon>Momordica</taxon>
    </lineage>
</organism>
<dbReference type="Gene3D" id="2.20.25.80">
    <property type="entry name" value="WRKY domain"/>
    <property type="match status" value="1"/>
</dbReference>
<proteinExistence type="predicted"/>
<dbReference type="InterPro" id="IPR003657">
    <property type="entry name" value="WRKY_dom"/>
</dbReference>
<dbReference type="SUPFAM" id="SSF118290">
    <property type="entry name" value="WRKY DNA-binding domain"/>
    <property type="match status" value="1"/>
</dbReference>
<keyword evidence="4" id="KW-0804">Transcription</keyword>
<dbReference type="Proteomes" id="UP000504603">
    <property type="component" value="Unplaced"/>
</dbReference>
<evidence type="ECO:0000256" key="3">
    <source>
        <dbReference type="ARBA" id="ARBA00023125"/>
    </source>
</evidence>
<keyword evidence="5" id="KW-0539">Nucleus</keyword>
<dbReference type="SMART" id="SM00774">
    <property type="entry name" value="WRKY"/>
    <property type="match status" value="1"/>
</dbReference>
<dbReference type="OrthoDB" id="1918969at2759"/>
<dbReference type="Pfam" id="PF10533">
    <property type="entry name" value="Plant_zn_clust"/>
    <property type="match status" value="1"/>
</dbReference>
<dbReference type="PROSITE" id="PS50811">
    <property type="entry name" value="WRKY"/>
    <property type="match status" value="1"/>
</dbReference>
<evidence type="ECO:0000256" key="1">
    <source>
        <dbReference type="ARBA" id="ARBA00004123"/>
    </source>
</evidence>
<comment type="subcellular location">
    <subcellularLocation>
        <location evidence="1">Nucleus</location>
    </subcellularLocation>
</comment>